<protein>
    <submittedName>
        <fullName evidence="3">Uncharacterized protein</fullName>
    </submittedName>
</protein>
<proteinExistence type="predicted"/>
<dbReference type="EMBL" id="MLJI01000003">
    <property type="protein sequence ID" value="ORM87707.1"/>
    <property type="molecule type" value="Genomic_DNA"/>
</dbReference>
<evidence type="ECO:0000313" key="3">
    <source>
        <dbReference type="EMBL" id="ORM87707.1"/>
    </source>
</evidence>
<keyword evidence="1" id="KW-0175">Coiled coil</keyword>
<accession>A0A1X1EFH7</accession>
<feature type="compositionally biased region" description="Basic and acidic residues" evidence="2">
    <location>
        <begin position="1048"/>
        <end position="1065"/>
    </location>
</feature>
<dbReference type="OrthoDB" id="6558979at2"/>
<comment type="caution">
    <text evidence="3">The sequence shown here is derived from an EMBL/GenBank/DDBJ whole genome shotgun (WGS) entry which is preliminary data.</text>
</comment>
<name>A0A1X1EFH7_PANCY</name>
<sequence>MISSVNNTSNLSPITTTDLASPPTPASEQYSPPCDKSALQTLNSSIRFASENTLDWSDNSFISGTFASLCTYEVGHWLQAETGLSYRPPVHQEEGGLVPLSSLLYGQEETLTEKELKTLADALLKLEKNCLPMEEEPETAVPEMEKWKEGLEKLKEFRRLGKNREYLTVDMPRLQEKTVDLAEREWMPDTRHAGASLQLLCQELSSYKPKNDVPTGDQNVGMKNAVHSLCKLAEALEKADTLLAGVVEFRMTGNALALPVGPEAILRDLQRAREETRFEHLWKAVAETTDKASWPEQDPLHKRLNDTFSALESGCRITEQAISNARPLYLREMRTEQVWLQKEAEAVMKECRGSGLPLVRDAAAALETMCHLTAQAMSVAGESKEEVIMALRKSAGDLCNLSAALQNAVTIGPVVHGGKAGGKEARVLAEKALNSVMNDVKKALEKLKKHQKPLAKVQFSGLEKTAMHDALKQLKSRVGLLAGNMNTLRNEMKDPLPDDVLEFLLRALDHSRAARWLGKQDDKTADVLSALGHLTGKGVRSVQNVYAHYKQGAKRSEFNVLMRGAARGPLGMMLRVCRATEKLAFAAMEAAEKKPDVTRLHADRNRKIREDKPAERVAQHRKEKMVALEKAQKTAEGEMEKLALVHGRLNRDLDGMLSAFAAPEEHKEIERLRRRCDRSVDRCQEEARKIRRAMDRLVSPAGKGGSQQLSAALRDKETYEEARRAITEGLAGMRTAMGEFEVEVALITGKCFDLFSWDSKIVRFSAEVVDMCGAMLLPENPTAEDHEESERVMRGMALEMGRLLVKPQDPEGHDFAGRVLQEVGMRRADTAVKAQTPEEVMKFVHSWEQQKMDKSAGKTVSAFVSRAGKMLARQALPELFGAAVHIAKIAKAFYKAATTLATYFETRKQLNNAVQVDGHVLAVDKDAVRDRMVKSLVEIWLKLIVPSGVQLAAQTVVTGVAIKRDGWSAVKDKAIKSMKEDLVITTVAEGIALGATRIIGDVVKQTPDNAQVTHSNLNKMKTNTALLWDTRTTTVHSRSGAQGAAPEPEVKSRGKRSTQPDKEQATSDASAIQPPITGAPEAAENDTLVGAAQKTSVGSTDASEFTVTEKEYNDTQIGIDARMKADYRKFIENHIQKILDKHPKGRGKISSPYSYVSTIIKGPPDVVGRARIIDIYTGNVPFNAEVLWHGSTGDKDSTETYPEFRRELFGQKGFKSVRNDPHGVMPITDEQRRLDVRNNPHIKHSAAKLRETWPNHLRDMRTRAPEMATLYRNIFKLGFKNALTSPEAQLSEGEKTAIREFLNGNNTHVTTLKYNGKPVLDVIALEVPGDNPNEKKLLLMDYDGKLLRTSAGTVNNGNSFTPDAALQTYIAQHMTQGTSEDAAKVPTRTVTIENTGDNYDTKLVENYFTAQNNEFYRVVADPNKEDKSRLFKKLDKIADNLTFIIGMSGAPKTTPQGMLASAVVTMGKGIIKYTIESDATERKNITIQTGIDVTSGLITDGLGGRLLGKLGKKSKFVSDGMKFSNDTGITTQKAGEKINEETTKLAKKLGVEVKSNQSDALSAPKEEQALATENHLSATPENGSGGLTPSTLWQQVLSNIRKGLLHDNKTNTLSTETIRFLESVGVDIKKLLDRYGSEESRRRANVNGVTDYSRVEFDSNGVNDILNEAQEAYKKFEKAQLQERIIDKLKELERITANGGKIQIPYQLLKDLRQAGIDIDYYLSGNALDDDNNPDTKYEVRYEHSRLDQWRLKKLRFMVKAEQLDESNMESAVDLLREIRDEAGENEKVTVPEKVVRMLKTPTSNARIYILTNGDEKPAKEAAQQVGHSNPTNHRYVSDYTLDKGHLNSLIEKYRGHSIPNQQAAHTYLTKRIDDMAAEDNGVGDDVQIYSFPANFENAVKKEGRFDLKTYMEDHGKYSMAKGCWLISKNQMSDLAKELYVTLPAEERAKIDARSTVAQLTANHQALERKWTNVGQELDALIASGGEGNLTPETINFLRAQGVDINGSLKRNGTTLSVTPAEDGNISYEEIKVGSRGASAIKEDIEQFKRRQKIPATLKQIHSLMERLDKHKRLQLPESVRKILQASPAIDTNDLYMEEIKTRTVSRAELNWMYWALKAEAELPANSTPEQTAAFMQELENAMGTGDTIALPPHLINRLNAHGVEVDDFVKEHGNTTLAEEYAEKRGTPDNLDSRDIEISKERITELRGKLPVSQAPLAPSTDEQPENDTPVTAGT</sequence>
<reference evidence="3 4" key="1">
    <citation type="journal article" date="2017" name="Antonie Van Leeuwenhoek">
        <title>Phylogenomic resolution of the bacterial genus Pantoea and its relationship with Erwinia and Tatumella.</title>
        <authorList>
            <person name="Palmer M."/>
            <person name="Steenkamp E.T."/>
            <person name="Coetzee M.P."/>
            <person name="Chan W.Y."/>
            <person name="van Zyl E."/>
            <person name="De Maayer P."/>
            <person name="Coutinho T.A."/>
            <person name="Blom J."/>
            <person name="Smits T.H."/>
            <person name="Duffy B."/>
            <person name="Venter S.N."/>
        </authorList>
    </citation>
    <scope>NUCLEOTIDE SEQUENCE [LARGE SCALE GENOMIC DNA]</scope>
    <source>
        <strain evidence="3 4">LMG 2657</strain>
    </source>
</reference>
<evidence type="ECO:0000313" key="4">
    <source>
        <dbReference type="Proteomes" id="UP000193749"/>
    </source>
</evidence>
<dbReference type="RefSeq" id="WP_084880349.1">
    <property type="nucleotide sequence ID" value="NZ_JAGGMY010000004.1"/>
</dbReference>
<gene>
    <name evidence="3" type="ORF">HA50_27555</name>
</gene>
<feature type="coiled-coil region" evidence="1">
    <location>
        <begin position="1662"/>
        <end position="1698"/>
    </location>
</feature>
<feature type="compositionally biased region" description="Polar residues" evidence="2">
    <location>
        <begin position="1"/>
        <end position="19"/>
    </location>
</feature>
<organism evidence="3 4">
    <name type="scientific">Pantoea cypripedii</name>
    <name type="common">Pectobacterium cypripedii</name>
    <name type="synonym">Erwinia cypripedii</name>
    <dbReference type="NCBI Taxonomy" id="55209"/>
    <lineage>
        <taxon>Bacteria</taxon>
        <taxon>Pseudomonadati</taxon>
        <taxon>Pseudomonadota</taxon>
        <taxon>Gammaproteobacteria</taxon>
        <taxon>Enterobacterales</taxon>
        <taxon>Erwiniaceae</taxon>
        <taxon>Pantoea</taxon>
    </lineage>
</organism>
<evidence type="ECO:0000256" key="2">
    <source>
        <dbReference type="SAM" id="MobiDB-lite"/>
    </source>
</evidence>
<feature type="region of interest" description="Disordered" evidence="2">
    <location>
        <begin position="1033"/>
        <end position="1081"/>
    </location>
</feature>
<keyword evidence="4" id="KW-1185">Reference proteome</keyword>
<evidence type="ECO:0000256" key="1">
    <source>
        <dbReference type="SAM" id="Coils"/>
    </source>
</evidence>
<dbReference type="Proteomes" id="UP000193749">
    <property type="component" value="Unassembled WGS sequence"/>
</dbReference>
<feature type="region of interest" description="Disordered" evidence="2">
    <location>
        <begin position="2206"/>
        <end position="2236"/>
    </location>
</feature>
<feature type="region of interest" description="Disordered" evidence="2">
    <location>
        <begin position="1"/>
        <end position="35"/>
    </location>
</feature>